<dbReference type="InterPro" id="IPR008928">
    <property type="entry name" value="6-hairpin_glycosidase_sf"/>
</dbReference>
<dbReference type="InterPro" id="IPR035398">
    <property type="entry name" value="Bac_rhamnosid_C"/>
</dbReference>
<protein>
    <recommendedName>
        <fullName evidence="2">alpha-L-rhamnosidase</fullName>
        <ecNumber evidence="2">3.2.1.40</ecNumber>
    </recommendedName>
</protein>
<feature type="domain" description="Alpha-L-rhamnosidase concanavalin-like" evidence="4">
    <location>
        <begin position="312"/>
        <end position="417"/>
    </location>
</feature>
<dbReference type="Pfam" id="PF17390">
    <property type="entry name" value="Bac_rhamnosid_C"/>
    <property type="match status" value="1"/>
</dbReference>
<dbReference type="EMBL" id="FMWK01000008">
    <property type="protein sequence ID" value="SCZ79430.1"/>
    <property type="molecule type" value="Genomic_DNA"/>
</dbReference>
<reference evidence="8 9" key="1">
    <citation type="submission" date="2016-10" db="EMBL/GenBank/DDBJ databases">
        <authorList>
            <person name="de Groot N.N."/>
        </authorList>
    </citation>
    <scope>NUCLEOTIDE SEQUENCE [LARGE SCALE GENOMIC DNA]</scope>
    <source>
        <strain evidence="8 9">DSM 10317</strain>
    </source>
</reference>
<feature type="domain" description="Alpha-L-rhamnosidase six-hairpin glycosidase" evidence="6">
    <location>
        <begin position="422"/>
        <end position="784"/>
    </location>
</feature>
<evidence type="ECO:0000313" key="9">
    <source>
        <dbReference type="Proteomes" id="UP000199428"/>
    </source>
</evidence>
<evidence type="ECO:0000256" key="2">
    <source>
        <dbReference type="ARBA" id="ARBA00012652"/>
    </source>
</evidence>
<gene>
    <name evidence="8" type="ORF">SAMN02910350_01791</name>
</gene>
<dbReference type="InterPro" id="IPR016007">
    <property type="entry name" value="Alpha_rhamnosid"/>
</dbReference>
<dbReference type="InterPro" id="IPR035396">
    <property type="entry name" value="Bac_rhamnosid6H"/>
</dbReference>
<proteinExistence type="predicted"/>
<keyword evidence="3" id="KW-0378">Hydrolase</keyword>
<dbReference type="PANTHER" id="PTHR33307:SF6">
    <property type="entry name" value="ALPHA-RHAMNOSIDASE (EUROFUNG)-RELATED"/>
    <property type="match status" value="1"/>
</dbReference>
<dbReference type="Gene3D" id="2.60.420.10">
    <property type="entry name" value="Maltose phosphorylase, domain 3"/>
    <property type="match status" value="1"/>
</dbReference>
<dbReference type="Pfam" id="PF25788">
    <property type="entry name" value="Ig_Rha78A_N"/>
    <property type="match status" value="1"/>
</dbReference>
<feature type="domain" description="Alpha-L-rhamnosidase C-terminal" evidence="7">
    <location>
        <begin position="795"/>
        <end position="854"/>
    </location>
</feature>
<dbReference type="EC" id="3.2.1.40" evidence="2"/>
<evidence type="ECO:0000259" key="4">
    <source>
        <dbReference type="Pfam" id="PF05592"/>
    </source>
</evidence>
<dbReference type="RefSeq" id="WP_090162859.1">
    <property type="nucleotide sequence ID" value="NZ_FMWK01000008.1"/>
</dbReference>
<evidence type="ECO:0000259" key="5">
    <source>
        <dbReference type="Pfam" id="PF08531"/>
    </source>
</evidence>
<evidence type="ECO:0000259" key="6">
    <source>
        <dbReference type="Pfam" id="PF17389"/>
    </source>
</evidence>
<dbReference type="Gene3D" id="2.60.40.10">
    <property type="entry name" value="Immunoglobulins"/>
    <property type="match status" value="1"/>
</dbReference>
<dbReference type="Pfam" id="PF17389">
    <property type="entry name" value="Bac_rhamnosid6H"/>
    <property type="match status" value="1"/>
</dbReference>
<organism evidence="8 9">
    <name type="scientific">Pseudobutyrivibrio xylanivorans</name>
    <dbReference type="NCBI Taxonomy" id="185007"/>
    <lineage>
        <taxon>Bacteria</taxon>
        <taxon>Bacillati</taxon>
        <taxon>Bacillota</taxon>
        <taxon>Clostridia</taxon>
        <taxon>Lachnospirales</taxon>
        <taxon>Lachnospiraceae</taxon>
        <taxon>Pseudobutyrivibrio</taxon>
    </lineage>
</organism>
<dbReference type="PIRSF" id="PIRSF010631">
    <property type="entry name" value="A-rhamnsds"/>
    <property type="match status" value="1"/>
</dbReference>
<sequence>MKAINLKTEYLTNPIGIDVTEPRFSWNCEGGIKQSAYQIIAYNSDGNEVMNTGKVTSNQMHLIPWSGNKLKSRDYIQWQVQLWDENDESGEVSDLATFEIGLLDADDWRAEWITGNYEVDKKKRYPVDCFKKSFLIPSDKKVKSARAYMTACGIYEGQINGEKIGDFCLAPGITDYRKRIQYQTVDITSQIRSGENQLCFMLADGWYRGSVGAWGMKNYYGSETKLIAQIEIRYTDGTVDYVVTDDNWQWTNEGPIRFADNKDGEIYDARLDDFVKTNWAFAKTTNHNITPSASNNFSLTENERLTNPKLIKTPSGKTVLDFGQNIAGYIEFNVTAKAGQRIFMRFGEKLDSDGEFTQKNIQCVKKDYITPLQQIEYFCKEGVNNYKTRFAIFGFQYVLVEADFEINPEDFTAIAVYSNFDRTFRFDSSNKLLNQFVENTLWSLKNNSADLPTDCPTRERHGWSGDAQLFANTASYMVNYAPFALKYENDLCDWQTEDGCFPQIAPEGGTDSYMRVMNGSTGWSDAGIMIPYRLWKKYGDKQIIEKYYENMKKYAHYMIGRTGKTKFMNSEKVKLSKEDRKYLYNIGQHYGEWAEPAEVHSMSWKDFIKSQPEVATAYLSYVMSLMIEIAEELGRVDDIPKFKEYRDGAKRTYQKLVETDGFKLDTERQAKLVRPLYFNLLNEDQTVFAKHRLIKALEKYNWRVGTGFLSTPLILYVLQQIDIEYAYKLLENEEKPGWLYMPKTGATTIWEDWDGPTSDNGKGGGIASLNHYSKGAVCEWVFEEMCGVKMDGENHFVIAPHPGGSFTNASFSYDSVYGTVTSSWKKKEDGTYEYHIEIPSNTTAQIILPGQDTRVLECGSYDL</sequence>
<dbReference type="SUPFAM" id="SSF48208">
    <property type="entry name" value="Six-hairpin glycosidases"/>
    <property type="match status" value="1"/>
</dbReference>
<dbReference type="Gene3D" id="2.60.120.260">
    <property type="entry name" value="Galactose-binding domain-like"/>
    <property type="match status" value="2"/>
</dbReference>
<evidence type="ECO:0000256" key="1">
    <source>
        <dbReference type="ARBA" id="ARBA00001445"/>
    </source>
</evidence>
<accession>A0A1G5S0C6</accession>
<comment type="catalytic activity">
    <reaction evidence="1">
        <text>Hydrolysis of terminal non-reducing alpha-L-rhamnose residues in alpha-L-rhamnosides.</text>
        <dbReference type="EC" id="3.2.1.40"/>
    </reaction>
</comment>
<dbReference type="AlphaFoldDB" id="A0A1G5S0C6"/>
<evidence type="ECO:0000256" key="3">
    <source>
        <dbReference type="ARBA" id="ARBA00022801"/>
    </source>
</evidence>
<name>A0A1G5S0C6_PSEXY</name>
<dbReference type="Gene3D" id="1.50.10.10">
    <property type="match status" value="1"/>
</dbReference>
<dbReference type="Pfam" id="PF05592">
    <property type="entry name" value="Bac_rhamnosid"/>
    <property type="match status" value="1"/>
</dbReference>
<dbReference type="InterPro" id="IPR012341">
    <property type="entry name" value="6hp_glycosidase-like_sf"/>
</dbReference>
<dbReference type="InterPro" id="IPR013783">
    <property type="entry name" value="Ig-like_fold"/>
</dbReference>
<dbReference type="Proteomes" id="UP000199428">
    <property type="component" value="Unassembled WGS sequence"/>
</dbReference>
<evidence type="ECO:0000259" key="7">
    <source>
        <dbReference type="Pfam" id="PF17390"/>
    </source>
</evidence>
<dbReference type="GO" id="GO:0005975">
    <property type="term" value="P:carbohydrate metabolic process"/>
    <property type="evidence" value="ECO:0007669"/>
    <property type="project" value="InterPro"/>
</dbReference>
<dbReference type="GO" id="GO:0030596">
    <property type="term" value="F:alpha-L-rhamnosidase activity"/>
    <property type="evidence" value="ECO:0007669"/>
    <property type="project" value="UniProtKB-EC"/>
</dbReference>
<feature type="domain" description="Bacterial alpha-L-rhamnosidase N-terminal" evidence="5">
    <location>
        <begin position="140"/>
        <end position="293"/>
    </location>
</feature>
<dbReference type="PANTHER" id="PTHR33307">
    <property type="entry name" value="ALPHA-RHAMNOSIDASE (EUROFUNG)"/>
    <property type="match status" value="1"/>
</dbReference>
<evidence type="ECO:0000313" key="8">
    <source>
        <dbReference type="EMBL" id="SCZ79430.1"/>
    </source>
</evidence>
<dbReference type="InterPro" id="IPR013737">
    <property type="entry name" value="Bac_rhamnosid_N"/>
</dbReference>
<dbReference type="InterPro" id="IPR008902">
    <property type="entry name" value="Rhamnosid_concanavalin"/>
</dbReference>
<dbReference type="Pfam" id="PF08531">
    <property type="entry name" value="Bac_rhamnosid_N"/>
    <property type="match status" value="1"/>
</dbReference>